<organism evidence="1 2">
    <name type="scientific">Porites evermanni</name>
    <dbReference type="NCBI Taxonomy" id="104178"/>
    <lineage>
        <taxon>Eukaryota</taxon>
        <taxon>Metazoa</taxon>
        <taxon>Cnidaria</taxon>
        <taxon>Anthozoa</taxon>
        <taxon>Hexacorallia</taxon>
        <taxon>Scleractinia</taxon>
        <taxon>Fungiina</taxon>
        <taxon>Poritidae</taxon>
        <taxon>Porites</taxon>
    </lineage>
</organism>
<comment type="caution">
    <text evidence="1">The sequence shown here is derived from an EMBL/GenBank/DDBJ whole genome shotgun (WGS) entry which is preliminary data.</text>
</comment>
<reference evidence="1 2" key="1">
    <citation type="submission" date="2022-05" db="EMBL/GenBank/DDBJ databases">
        <authorList>
            <consortium name="Genoscope - CEA"/>
            <person name="William W."/>
        </authorList>
    </citation>
    <scope>NUCLEOTIDE SEQUENCE [LARGE SCALE GENOMIC DNA]</scope>
</reference>
<dbReference type="Proteomes" id="UP001159427">
    <property type="component" value="Unassembled WGS sequence"/>
</dbReference>
<keyword evidence="2" id="KW-1185">Reference proteome</keyword>
<evidence type="ECO:0000313" key="2">
    <source>
        <dbReference type="Proteomes" id="UP001159427"/>
    </source>
</evidence>
<sequence>MTANAGVIKGIVSFYRVNSDTAIERHRSRIPINDLNTVHALKKHLIQFLGLKELTIKYGLGDFDIKLYRMAPKPGGKSDNFAITTDDQWKLELPSMLDDSGSEMNSMYS</sequence>
<proteinExistence type="predicted"/>
<gene>
    <name evidence="1" type="ORF">PEVE_00035910</name>
</gene>
<protein>
    <submittedName>
        <fullName evidence="1">Uncharacterized protein</fullName>
    </submittedName>
</protein>
<dbReference type="EMBL" id="CALNXI010000564">
    <property type="protein sequence ID" value="CAH3029291.1"/>
    <property type="molecule type" value="Genomic_DNA"/>
</dbReference>
<accession>A0ABN8MHZ2</accession>
<name>A0ABN8MHZ2_9CNID</name>
<evidence type="ECO:0000313" key="1">
    <source>
        <dbReference type="EMBL" id="CAH3029291.1"/>
    </source>
</evidence>